<evidence type="ECO:0000313" key="2">
    <source>
        <dbReference type="EMBL" id="MBM7480173.1"/>
    </source>
</evidence>
<reference evidence="2 3" key="1">
    <citation type="submission" date="2021-01" db="EMBL/GenBank/DDBJ databases">
        <title>Sequencing the genomes of 1000 actinobacteria strains.</title>
        <authorList>
            <person name="Klenk H.-P."/>
        </authorList>
    </citation>
    <scope>NUCLEOTIDE SEQUENCE [LARGE SCALE GENOMIC DNA]</scope>
    <source>
        <strain evidence="2 3">DSM 46000</strain>
    </source>
</reference>
<evidence type="ECO:0000259" key="1">
    <source>
        <dbReference type="Pfam" id="PF14040"/>
    </source>
</evidence>
<comment type="caution">
    <text evidence="2">The sequence shown here is derived from an EMBL/GenBank/DDBJ whole genome shotgun (WGS) entry which is preliminary data.</text>
</comment>
<evidence type="ECO:0000313" key="3">
    <source>
        <dbReference type="Proteomes" id="UP000698059"/>
    </source>
</evidence>
<dbReference type="RefSeq" id="WP_205307985.1">
    <property type="nucleotide sequence ID" value="NZ_BAAAVF010000007.1"/>
</dbReference>
<feature type="domain" description="Deoxyribonuclease NucA/NucB" evidence="1">
    <location>
        <begin position="51"/>
        <end position="127"/>
    </location>
</feature>
<keyword evidence="3" id="KW-1185">Reference proteome</keyword>
<dbReference type="Proteomes" id="UP000698059">
    <property type="component" value="Unassembled WGS sequence"/>
</dbReference>
<dbReference type="InterPro" id="IPR029476">
    <property type="entry name" value="DNase_NucA_NucB"/>
</dbReference>
<dbReference type="EMBL" id="JAFBBO010000001">
    <property type="protein sequence ID" value="MBM7480173.1"/>
    <property type="molecule type" value="Genomic_DNA"/>
</dbReference>
<organism evidence="2 3">
    <name type="scientific">Oerskovia jenensis</name>
    <dbReference type="NCBI Taxonomy" id="162169"/>
    <lineage>
        <taxon>Bacteria</taxon>
        <taxon>Bacillati</taxon>
        <taxon>Actinomycetota</taxon>
        <taxon>Actinomycetes</taxon>
        <taxon>Micrococcales</taxon>
        <taxon>Cellulomonadaceae</taxon>
        <taxon>Oerskovia</taxon>
    </lineage>
</organism>
<proteinExistence type="predicted"/>
<accession>A0ABS2LID0</accession>
<sequence>MYSKSNPLIDQVARHIGLAQESGLPSTLTRIDPRLVKANRDIACPSGLTRPPGKQCDEYPFASSVQGGAAGGTARVFDGCDLTIIPGSGATGFSRCMVDETDNQEAGRMLTRIYHAQRVIAGDKFSVLITP</sequence>
<dbReference type="Pfam" id="PF14040">
    <property type="entry name" value="DNase_NucA_NucB"/>
    <property type="match status" value="1"/>
</dbReference>
<protein>
    <recommendedName>
        <fullName evidence="1">Deoxyribonuclease NucA/NucB domain-containing protein</fullName>
    </recommendedName>
</protein>
<name>A0ABS2LID0_9CELL</name>
<gene>
    <name evidence="2" type="ORF">JOD49_003093</name>
</gene>